<sequence length="91" mass="10372">MTTIKRNYNLDEAAKILGCGRRHLIDNIGRYQHQRFGRSIVMDDEDIAANRELARRRPGAASQMQAETTVRHLRDVKPKQGRGGRRARTGS</sequence>
<accession>A0A7W3T1G0</accession>
<dbReference type="EMBL" id="VKHS01000088">
    <property type="protein sequence ID" value="MBB0229135.1"/>
    <property type="molecule type" value="Genomic_DNA"/>
</dbReference>
<organism evidence="2 3">
    <name type="scientific">Streptomyces calidiresistens</name>
    <dbReference type="NCBI Taxonomy" id="1485586"/>
    <lineage>
        <taxon>Bacteria</taxon>
        <taxon>Bacillati</taxon>
        <taxon>Actinomycetota</taxon>
        <taxon>Actinomycetes</taxon>
        <taxon>Kitasatosporales</taxon>
        <taxon>Streptomycetaceae</taxon>
        <taxon>Streptomyces</taxon>
    </lineage>
</organism>
<evidence type="ECO:0000313" key="2">
    <source>
        <dbReference type="EMBL" id="MBB0229135.1"/>
    </source>
</evidence>
<evidence type="ECO:0000313" key="3">
    <source>
        <dbReference type="Proteomes" id="UP000530234"/>
    </source>
</evidence>
<comment type="caution">
    <text evidence="2">The sequence shown here is derived from an EMBL/GenBank/DDBJ whole genome shotgun (WGS) entry which is preliminary data.</text>
</comment>
<proteinExistence type="predicted"/>
<dbReference type="Proteomes" id="UP000530234">
    <property type="component" value="Unassembled WGS sequence"/>
</dbReference>
<evidence type="ECO:0000256" key="1">
    <source>
        <dbReference type="SAM" id="MobiDB-lite"/>
    </source>
</evidence>
<reference evidence="3" key="1">
    <citation type="submission" date="2019-10" db="EMBL/GenBank/DDBJ databases">
        <title>Streptomyces sp. nov., a novel actinobacterium isolated from alkaline environment.</title>
        <authorList>
            <person name="Golinska P."/>
        </authorList>
    </citation>
    <scope>NUCLEOTIDE SEQUENCE [LARGE SCALE GENOMIC DNA]</scope>
    <source>
        <strain evidence="3">DSM 42108</strain>
    </source>
</reference>
<feature type="region of interest" description="Disordered" evidence="1">
    <location>
        <begin position="55"/>
        <end position="91"/>
    </location>
</feature>
<protein>
    <submittedName>
        <fullName evidence="2">Uncharacterized protein</fullName>
    </submittedName>
</protein>
<dbReference type="RefSeq" id="WP_182661330.1">
    <property type="nucleotide sequence ID" value="NZ_VKHS01000088.1"/>
</dbReference>
<keyword evidence="3" id="KW-1185">Reference proteome</keyword>
<feature type="compositionally biased region" description="Basic residues" evidence="1">
    <location>
        <begin position="79"/>
        <end position="91"/>
    </location>
</feature>
<feature type="compositionally biased region" description="Basic and acidic residues" evidence="1">
    <location>
        <begin position="69"/>
        <end position="78"/>
    </location>
</feature>
<name>A0A7W3T1G0_9ACTN</name>
<gene>
    <name evidence="2" type="ORF">FOE67_06305</name>
</gene>
<dbReference type="AlphaFoldDB" id="A0A7W3T1G0"/>